<feature type="transmembrane region" description="Helical" evidence="7">
    <location>
        <begin position="460"/>
        <end position="482"/>
    </location>
</feature>
<comment type="caution">
    <text evidence="9">The sequence shown here is derived from an EMBL/GenBank/DDBJ whole genome shotgun (WGS) entry which is preliminary data.</text>
</comment>
<feature type="transmembrane region" description="Helical" evidence="7">
    <location>
        <begin position="134"/>
        <end position="153"/>
    </location>
</feature>
<dbReference type="PANTHER" id="PTHR43791">
    <property type="entry name" value="PERMEASE-RELATED"/>
    <property type="match status" value="1"/>
</dbReference>
<dbReference type="InterPro" id="IPR036259">
    <property type="entry name" value="MFS_trans_sf"/>
</dbReference>
<dbReference type="AlphaFoldDB" id="A0A2S5B153"/>
<dbReference type="InterPro" id="IPR020846">
    <property type="entry name" value="MFS_dom"/>
</dbReference>
<evidence type="ECO:0000256" key="4">
    <source>
        <dbReference type="ARBA" id="ARBA00022989"/>
    </source>
</evidence>
<protein>
    <recommendedName>
        <fullName evidence="8">Major facilitator superfamily (MFS) profile domain-containing protein</fullName>
    </recommendedName>
</protein>
<gene>
    <name evidence="9" type="ORF">BMF94_6543</name>
</gene>
<feature type="transmembrane region" description="Helical" evidence="7">
    <location>
        <begin position="229"/>
        <end position="250"/>
    </location>
</feature>
<feature type="transmembrane region" description="Helical" evidence="7">
    <location>
        <begin position="331"/>
        <end position="355"/>
    </location>
</feature>
<feature type="domain" description="Major facilitator superfamily (MFS) profile" evidence="8">
    <location>
        <begin position="90"/>
        <end position="518"/>
    </location>
</feature>
<dbReference type="PANTHER" id="PTHR43791:SF63">
    <property type="entry name" value="HIGH AFFINITY CYSTEINE TRANSPORTER"/>
    <property type="match status" value="1"/>
</dbReference>
<sequence length="563" mass="61075">MSALSTYSSTVTDSTMEKKVEEGRSHVVAAPASHALFAIPEDGDLDEAAEAAGEVAQTFTEEENAAVRRKLDRRVSSHDLSSLLYMPADARIVSDLASTCYNLRFSVPGQELRVPEPSNAINYASIVGGFPITGAHYTVIVAVFYVGFFIAEIPQTIISQRFPIARYLGINVLLWAACLTLHAASGAFGPFLAFRILLGVFESVVSPIMIALVASFYRKEEQAKRIAAFYCCNGITAIVGGIIAWGVSHIDSRESGREPWRILYYIFGGLAFVVGVVVVLFLPSSPATATFLTPREKVVALERIRIGQSGTISHSFKRAQAMEALRDPKTWLLFALMLIISVPNSAVTSFTSILIKSFGYTSQTALLLNMPCGAVQIITTLSTAWWADRRRARMLPFVATLLPSVVGFALLVAYSGTASQNKANKGPLLAGILLAQTFITGIAFLYSWSSSNVAGSSKRSVTNALMLVAFAGGNAAGSQAFQASTAPTYLPGKIALLTLLAVLFPLALAMYLYTERLNKRKVEEVSRMAEENGWTEEDVKRESDRVAFLDLTDSANPFFRYVS</sequence>
<evidence type="ECO:0000256" key="5">
    <source>
        <dbReference type="ARBA" id="ARBA00023136"/>
    </source>
</evidence>
<evidence type="ECO:0000313" key="10">
    <source>
        <dbReference type="Proteomes" id="UP000237144"/>
    </source>
</evidence>
<dbReference type="PROSITE" id="PS50850">
    <property type="entry name" value="MFS"/>
    <property type="match status" value="1"/>
</dbReference>
<reference evidence="9 10" key="1">
    <citation type="journal article" date="2018" name="Front. Microbiol.">
        <title>Prospects for Fungal Bioremediation of Acidic Radioactive Waste Sites: Characterization and Genome Sequence of Rhodotorula taiwanensis MD1149.</title>
        <authorList>
            <person name="Tkavc R."/>
            <person name="Matrosova V.Y."/>
            <person name="Grichenko O.E."/>
            <person name="Gostincar C."/>
            <person name="Volpe R.P."/>
            <person name="Klimenkova P."/>
            <person name="Gaidamakova E.K."/>
            <person name="Zhou C.E."/>
            <person name="Stewart B.J."/>
            <person name="Lyman M.G."/>
            <person name="Malfatti S.A."/>
            <person name="Rubinfeld B."/>
            <person name="Courtot M."/>
            <person name="Singh J."/>
            <person name="Dalgard C.L."/>
            <person name="Hamilton T."/>
            <person name="Frey K.G."/>
            <person name="Gunde-Cimerman N."/>
            <person name="Dugan L."/>
            <person name="Daly M.J."/>
        </authorList>
    </citation>
    <scope>NUCLEOTIDE SEQUENCE [LARGE SCALE GENOMIC DNA]</scope>
    <source>
        <strain evidence="9 10">MD1149</strain>
    </source>
</reference>
<feature type="transmembrane region" description="Helical" evidence="7">
    <location>
        <begin position="494"/>
        <end position="513"/>
    </location>
</feature>
<evidence type="ECO:0000313" key="9">
    <source>
        <dbReference type="EMBL" id="POY70475.1"/>
    </source>
</evidence>
<organism evidence="9 10">
    <name type="scientific">Rhodotorula taiwanensis</name>
    <dbReference type="NCBI Taxonomy" id="741276"/>
    <lineage>
        <taxon>Eukaryota</taxon>
        <taxon>Fungi</taxon>
        <taxon>Dikarya</taxon>
        <taxon>Basidiomycota</taxon>
        <taxon>Pucciniomycotina</taxon>
        <taxon>Microbotryomycetes</taxon>
        <taxon>Sporidiobolales</taxon>
        <taxon>Sporidiobolaceae</taxon>
        <taxon>Rhodotorula</taxon>
    </lineage>
</organism>
<keyword evidence="5 7" id="KW-0472">Membrane</keyword>
<dbReference type="OrthoDB" id="6730379at2759"/>
<dbReference type="EMBL" id="PJQD01000116">
    <property type="protein sequence ID" value="POY70475.1"/>
    <property type="molecule type" value="Genomic_DNA"/>
</dbReference>
<dbReference type="InterPro" id="IPR011701">
    <property type="entry name" value="MFS"/>
</dbReference>
<evidence type="ECO:0000256" key="2">
    <source>
        <dbReference type="ARBA" id="ARBA00022448"/>
    </source>
</evidence>
<dbReference type="STRING" id="741276.A0A2S5B153"/>
<proteinExistence type="predicted"/>
<dbReference type="GO" id="GO:0022857">
    <property type="term" value="F:transmembrane transporter activity"/>
    <property type="evidence" value="ECO:0007669"/>
    <property type="project" value="InterPro"/>
</dbReference>
<evidence type="ECO:0000259" key="8">
    <source>
        <dbReference type="PROSITE" id="PS50850"/>
    </source>
</evidence>
<keyword evidence="3 7" id="KW-0812">Transmembrane</keyword>
<comment type="subcellular location">
    <subcellularLocation>
        <location evidence="1">Membrane</location>
        <topology evidence="1">Multi-pass membrane protein</topology>
    </subcellularLocation>
</comment>
<name>A0A2S5B153_9BASI</name>
<evidence type="ECO:0000256" key="3">
    <source>
        <dbReference type="ARBA" id="ARBA00022692"/>
    </source>
</evidence>
<evidence type="ECO:0000256" key="6">
    <source>
        <dbReference type="SAM" id="MobiDB-lite"/>
    </source>
</evidence>
<feature type="region of interest" description="Disordered" evidence="6">
    <location>
        <begin position="1"/>
        <end position="23"/>
    </location>
</feature>
<feature type="transmembrane region" description="Helical" evidence="7">
    <location>
        <begin position="262"/>
        <end position="282"/>
    </location>
</feature>
<dbReference type="SUPFAM" id="SSF103473">
    <property type="entry name" value="MFS general substrate transporter"/>
    <property type="match status" value="1"/>
</dbReference>
<evidence type="ECO:0000256" key="1">
    <source>
        <dbReference type="ARBA" id="ARBA00004141"/>
    </source>
</evidence>
<evidence type="ECO:0000256" key="7">
    <source>
        <dbReference type="SAM" id="Phobius"/>
    </source>
</evidence>
<feature type="transmembrane region" description="Helical" evidence="7">
    <location>
        <begin position="367"/>
        <end position="387"/>
    </location>
</feature>
<dbReference type="Gene3D" id="1.20.1250.20">
    <property type="entry name" value="MFS general substrate transporter like domains"/>
    <property type="match status" value="2"/>
</dbReference>
<feature type="transmembrane region" description="Helical" evidence="7">
    <location>
        <begin position="165"/>
        <end position="184"/>
    </location>
</feature>
<dbReference type="Proteomes" id="UP000237144">
    <property type="component" value="Unassembled WGS sequence"/>
</dbReference>
<feature type="transmembrane region" description="Helical" evidence="7">
    <location>
        <begin position="394"/>
        <end position="416"/>
    </location>
</feature>
<feature type="transmembrane region" description="Helical" evidence="7">
    <location>
        <begin position="428"/>
        <end position="448"/>
    </location>
</feature>
<dbReference type="GO" id="GO:0016020">
    <property type="term" value="C:membrane"/>
    <property type="evidence" value="ECO:0007669"/>
    <property type="project" value="UniProtKB-SubCell"/>
</dbReference>
<dbReference type="Pfam" id="PF07690">
    <property type="entry name" value="MFS_1"/>
    <property type="match status" value="1"/>
</dbReference>
<feature type="transmembrane region" description="Helical" evidence="7">
    <location>
        <begin position="196"/>
        <end position="217"/>
    </location>
</feature>
<keyword evidence="4 7" id="KW-1133">Transmembrane helix</keyword>
<keyword evidence="10" id="KW-1185">Reference proteome</keyword>
<keyword evidence="2" id="KW-0813">Transport</keyword>
<accession>A0A2S5B153</accession>
<feature type="compositionally biased region" description="Polar residues" evidence="6">
    <location>
        <begin position="1"/>
        <end position="14"/>
    </location>
</feature>